<dbReference type="Proteomes" id="UP000238176">
    <property type="component" value="Unassembled WGS sequence"/>
</dbReference>
<evidence type="ECO:0008006" key="3">
    <source>
        <dbReference type="Google" id="ProtNLM"/>
    </source>
</evidence>
<gene>
    <name evidence="1" type="ORF">B0I28_11369</name>
</gene>
<name>A0A2T0UAM6_9ACTN</name>
<protein>
    <recommendedName>
        <fullName evidence="3">Tetratricopeptide repeat protein</fullName>
    </recommendedName>
</protein>
<accession>A0A2T0UAM6</accession>
<keyword evidence="2" id="KW-1185">Reference proteome</keyword>
<comment type="caution">
    <text evidence="1">The sequence shown here is derived from an EMBL/GenBank/DDBJ whole genome shotgun (WGS) entry which is preliminary data.</text>
</comment>
<evidence type="ECO:0000313" key="1">
    <source>
        <dbReference type="EMBL" id="PRY54959.1"/>
    </source>
</evidence>
<proteinExistence type="predicted"/>
<reference evidence="1 2" key="1">
    <citation type="submission" date="2018-03" db="EMBL/GenBank/DDBJ databases">
        <title>Genomic Encyclopedia of Type Strains, Phase III (KMG-III): the genomes of soil and plant-associated and newly described type strains.</title>
        <authorList>
            <person name="Whitman W."/>
        </authorList>
    </citation>
    <scope>NUCLEOTIDE SEQUENCE [LARGE SCALE GENOMIC DNA]</scope>
    <source>
        <strain evidence="1 2">CGMCC 4.7067</strain>
    </source>
</reference>
<evidence type="ECO:0000313" key="2">
    <source>
        <dbReference type="Proteomes" id="UP000238176"/>
    </source>
</evidence>
<dbReference type="AlphaFoldDB" id="A0A2T0UAM6"/>
<dbReference type="InterPro" id="IPR011990">
    <property type="entry name" value="TPR-like_helical_dom_sf"/>
</dbReference>
<dbReference type="SUPFAM" id="SSF48452">
    <property type="entry name" value="TPR-like"/>
    <property type="match status" value="1"/>
</dbReference>
<organism evidence="1 2">
    <name type="scientific">Glycomyces artemisiae</name>
    <dbReference type="NCBI Taxonomy" id="1076443"/>
    <lineage>
        <taxon>Bacteria</taxon>
        <taxon>Bacillati</taxon>
        <taxon>Actinomycetota</taxon>
        <taxon>Actinomycetes</taxon>
        <taxon>Glycomycetales</taxon>
        <taxon>Glycomycetaceae</taxon>
        <taxon>Glycomyces</taxon>
    </lineage>
</organism>
<sequence>MTDTDALRKRLNEIRWQLRGEARLAALEEHLVAVEADGDRPLLNSVLAALVDCYEYSADSTRLLVPYARLLHELDTAPEHFDAALLRSVYWQFKWIVYKLRDHPDVPLASVEDALVQFRTRYAEAGHSLHPYYEAEHWVAYHLGDDERAARAAELVRTTEPDDMSDCEACRVNDIGDMAACAGDDEAAVAAWAPLLEGDLHCAHEPHNTLADSLLPLARLGRLDAARANHHHGYRISRDKDDMLGYIARHLRFCALTGNEARGIEILAADRRAYGMPLEPSVRLQWLEGVQALAGALRARGMGETLLAGPEDRDWTADDLHAWADAERRAMCARYDRRNGSTVHSDRSQARVEPAEPYPYVPLGLKALPQAAPPAAPEEAEAVSLEDALVRARAGVEDVAEDRVQRWLAVARIAEAQGAQLDPSDEAEVLLAKADPDGALEAAQDLAALAANLFAEAGQPGRALLCRIAKAAWALQVEPAAFRAAAPALLAEADALAAAAPDGPVHVDAVRARAQVLMAQLQAGLMLGERPGPDLAAAFAAADADLAALAPNRRALLVRTQLARMLPEFETGFEGRVEALRDAFELACANGFRFETFIGAFQYGAMLNQAGRLAEALAVAETGLAAVKHDDPPFPVAALNLTATECSINLGDARTAEHYAVQAAHWYDRAGETGCAGVARHLLGKALAMQDRSAEAVVILEAALEDLPAMHEDEHWRLLDARSLLAEHSQRAFDAPAGLTHILEALRLMDGGLAHPNPAFYAQSAHLAGELLERTGEAKSAVDAYGRSAAAWRELGSLSAAANPVRAALWARLRTDDADLGAALDEMLALARELEADWRDEGHHERYRESCRDEYAKTLLQEARMRGNEKEETEEQWAARLLEVGAAVLDVAEDGEFLVDAAVQAAHTMIAAHEANGDFAGAQAVADRVLHRLGAEHEGQANSLNGHLANVKERFEDAEDDEADEDAA</sequence>
<dbReference type="EMBL" id="PVTJ01000013">
    <property type="protein sequence ID" value="PRY54959.1"/>
    <property type="molecule type" value="Genomic_DNA"/>
</dbReference>
<dbReference type="RefSeq" id="WP_181245952.1">
    <property type="nucleotide sequence ID" value="NZ_PVTJ01000013.1"/>
</dbReference>